<reference evidence="7 8" key="2">
    <citation type="journal article" date="2010" name="Stand. Genomic Sci.">
        <title>Complete genome sequence of Sebaldella termitidis type strain (NCTC 11300).</title>
        <authorList>
            <person name="Harmon-Smith M."/>
            <person name="Celia L."/>
            <person name="Chertkov O."/>
            <person name="Lapidus A."/>
            <person name="Copeland A."/>
            <person name="Glavina Del Rio T."/>
            <person name="Nolan M."/>
            <person name="Lucas S."/>
            <person name="Tice H."/>
            <person name="Cheng J.F."/>
            <person name="Han C."/>
            <person name="Detter J.C."/>
            <person name="Bruce D."/>
            <person name="Goodwin L."/>
            <person name="Pitluck S."/>
            <person name="Pati A."/>
            <person name="Liolios K."/>
            <person name="Ivanova N."/>
            <person name="Mavromatis K."/>
            <person name="Mikhailova N."/>
            <person name="Chen A."/>
            <person name="Palaniappan K."/>
            <person name="Land M."/>
            <person name="Hauser L."/>
            <person name="Chang Y.J."/>
            <person name="Jeffries C.D."/>
            <person name="Brettin T."/>
            <person name="Goker M."/>
            <person name="Beck B."/>
            <person name="Bristow J."/>
            <person name="Eisen J.A."/>
            <person name="Markowitz V."/>
            <person name="Hugenholtz P."/>
            <person name="Kyrpides N.C."/>
            <person name="Klenk H.P."/>
            <person name="Chen F."/>
        </authorList>
    </citation>
    <scope>NUCLEOTIDE SEQUENCE [LARGE SCALE GENOMIC DNA]</scope>
    <source>
        <strain evidence="8">ATCC 33386 / NCTC 11300</strain>
    </source>
</reference>
<organism evidence="7 8">
    <name type="scientific">Sebaldella termitidis (strain ATCC 33386 / NCTC 11300)</name>
    <dbReference type="NCBI Taxonomy" id="526218"/>
    <lineage>
        <taxon>Bacteria</taxon>
        <taxon>Fusobacteriati</taxon>
        <taxon>Fusobacteriota</taxon>
        <taxon>Fusobacteriia</taxon>
        <taxon>Fusobacteriales</taxon>
        <taxon>Leptotrichiaceae</taxon>
        <taxon>Sebaldella</taxon>
    </lineage>
</organism>
<evidence type="ECO:0000256" key="3">
    <source>
        <dbReference type="ARBA" id="ARBA00022630"/>
    </source>
</evidence>
<comment type="similarity">
    <text evidence="2">Belongs to the class-III pyridine nucleotide-disulfide oxidoreductase family.</text>
</comment>
<comment type="cofactor">
    <cofactor evidence="1">
        <name>FAD</name>
        <dbReference type="ChEBI" id="CHEBI:57692"/>
    </cofactor>
</comment>
<dbReference type="eggNOG" id="COG0446">
    <property type="taxonomic scope" value="Bacteria"/>
</dbReference>
<evidence type="ECO:0000313" key="7">
    <source>
        <dbReference type="EMBL" id="ACZ10396.1"/>
    </source>
</evidence>
<evidence type="ECO:0000256" key="1">
    <source>
        <dbReference type="ARBA" id="ARBA00001974"/>
    </source>
</evidence>
<dbReference type="Gene3D" id="3.50.50.60">
    <property type="entry name" value="FAD/NAD(P)-binding domain"/>
    <property type="match status" value="2"/>
</dbReference>
<dbReference type="STRING" id="526218.Sterm_3562"/>
<evidence type="ECO:0000256" key="2">
    <source>
        <dbReference type="ARBA" id="ARBA00009130"/>
    </source>
</evidence>
<dbReference type="SUPFAM" id="SSF51905">
    <property type="entry name" value="FAD/NAD(P)-binding domain"/>
    <property type="match status" value="1"/>
</dbReference>
<dbReference type="AlphaFoldDB" id="D1ARB0"/>
<sequence>MAKIAVIGGGAAGMMFSTQYKKMNPGDEIFIFEKTPYVAWAGCPTPYYIAGELGFGSVVLGTPDEFRSRGLNVLVNHEVKKVDFEKKELEISGSDINGAFQYDKLILAFGGKSFVPNIKGYKDGLENVFTLSHAVHAEKIKKFLDTRNDIRKAVVVGGGFIGMEMAEAFKKRGLDVTILEKMGDILPTVSSSMKEPIIKEMAAKGVTLKLNSGVTEVKSEDGKATALVLENGEEVSFDIVLFSIGITPNIDFIENSCIETKNGKVIVNDKFETNTKDVYALGDAIYTRNILTNEYLYAPFGDVANKEGMILAKYLSGQDVSWRGALRSYASSFYEIRIAQTGLTLDEAKRHGYNADRLEMRAMTKNSDFEDSKPNKVEMIYDKDRKVLLGGTVTGHEAVAQFLDQIAIVINFEIPVEKFIEIDFAYSPTNSSVWNPLLVAYRKLIK</sequence>
<name>D1ARB0_SEBTE</name>
<dbReference type="PRINTS" id="PR00411">
    <property type="entry name" value="PNDRDTASEI"/>
</dbReference>
<dbReference type="Pfam" id="PF02852">
    <property type="entry name" value="Pyr_redox_dim"/>
    <property type="match status" value="1"/>
</dbReference>
<keyword evidence="4" id="KW-0274">FAD</keyword>
<dbReference type="EMBL" id="CP001739">
    <property type="protein sequence ID" value="ACZ10396.1"/>
    <property type="molecule type" value="Genomic_DNA"/>
</dbReference>
<dbReference type="Pfam" id="PF07992">
    <property type="entry name" value="Pyr_redox_2"/>
    <property type="match status" value="1"/>
</dbReference>
<dbReference type="SUPFAM" id="SSF55424">
    <property type="entry name" value="FAD/NAD-linked reductases, dimerisation (C-terminal) domain"/>
    <property type="match status" value="1"/>
</dbReference>
<protein>
    <submittedName>
        <fullName evidence="7">Pyridine nucleotide-disulphide oxidoreductase dimerization region</fullName>
    </submittedName>
</protein>
<gene>
    <name evidence="7" type="ordered locus">Sterm_3562</name>
</gene>
<proteinExistence type="inferred from homology"/>
<evidence type="ECO:0000259" key="5">
    <source>
        <dbReference type="Pfam" id="PF02852"/>
    </source>
</evidence>
<dbReference type="PANTHER" id="PTHR43429">
    <property type="entry name" value="PYRIDINE NUCLEOTIDE-DISULFIDE OXIDOREDUCTASE DOMAIN-CONTAINING"/>
    <property type="match status" value="1"/>
</dbReference>
<dbReference type="InterPro" id="IPR050260">
    <property type="entry name" value="FAD-bd_OxRdtase"/>
</dbReference>
<dbReference type="InterPro" id="IPR023753">
    <property type="entry name" value="FAD/NAD-binding_dom"/>
</dbReference>
<keyword evidence="3" id="KW-0285">Flavoprotein</keyword>
<dbReference type="KEGG" id="str:Sterm_3562"/>
<dbReference type="InterPro" id="IPR004099">
    <property type="entry name" value="Pyr_nucl-diS_OxRdtase_dimer"/>
</dbReference>
<feature type="domain" description="FAD/NAD(P)-binding" evidence="6">
    <location>
        <begin position="3"/>
        <end position="285"/>
    </location>
</feature>
<dbReference type="HOGENOM" id="CLU_003291_1_3_0"/>
<dbReference type="InterPro" id="IPR036188">
    <property type="entry name" value="FAD/NAD-bd_sf"/>
</dbReference>
<dbReference type="GO" id="GO:0016491">
    <property type="term" value="F:oxidoreductase activity"/>
    <property type="evidence" value="ECO:0007669"/>
    <property type="project" value="InterPro"/>
</dbReference>
<evidence type="ECO:0000256" key="4">
    <source>
        <dbReference type="ARBA" id="ARBA00022827"/>
    </source>
</evidence>
<keyword evidence="8" id="KW-1185">Reference proteome</keyword>
<dbReference type="Proteomes" id="UP000000845">
    <property type="component" value="Chromosome"/>
</dbReference>
<dbReference type="PRINTS" id="PR00368">
    <property type="entry name" value="FADPNR"/>
</dbReference>
<accession>D1ARB0</accession>
<evidence type="ECO:0000259" key="6">
    <source>
        <dbReference type="Pfam" id="PF07992"/>
    </source>
</evidence>
<feature type="domain" description="Pyridine nucleotide-disulphide oxidoreductase dimerisation" evidence="5">
    <location>
        <begin position="333"/>
        <end position="433"/>
    </location>
</feature>
<dbReference type="InterPro" id="IPR016156">
    <property type="entry name" value="FAD/NAD-linked_Rdtase_dimer_sf"/>
</dbReference>
<evidence type="ECO:0000313" key="8">
    <source>
        <dbReference type="Proteomes" id="UP000000845"/>
    </source>
</evidence>
<dbReference type="RefSeq" id="WP_012862978.1">
    <property type="nucleotide sequence ID" value="NC_013517.1"/>
</dbReference>
<reference evidence="8" key="1">
    <citation type="submission" date="2009-09" db="EMBL/GenBank/DDBJ databases">
        <title>The complete chromosome of Sebaldella termitidis ATCC 33386.</title>
        <authorList>
            <consortium name="US DOE Joint Genome Institute (JGI-PGF)"/>
            <person name="Lucas S."/>
            <person name="Copeland A."/>
            <person name="Lapidus A."/>
            <person name="Glavina del Rio T."/>
            <person name="Dalin E."/>
            <person name="Tice H."/>
            <person name="Bruce D."/>
            <person name="Goodwin L."/>
            <person name="Pitluck S."/>
            <person name="Kyrpides N."/>
            <person name="Mavromatis K."/>
            <person name="Ivanova N."/>
            <person name="Mikhailova N."/>
            <person name="Sims D."/>
            <person name="Meincke L."/>
            <person name="Brettin T."/>
            <person name="Detter J.C."/>
            <person name="Han C."/>
            <person name="Larimer F."/>
            <person name="Land M."/>
            <person name="Hauser L."/>
            <person name="Markowitz V."/>
            <person name="Cheng J.F."/>
            <person name="Hugenholtz P."/>
            <person name="Woyke T."/>
            <person name="Wu D."/>
            <person name="Eisen J.A."/>
        </authorList>
    </citation>
    <scope>NUCLEOTIDE SEQUENCE [LARGE SCALE GENOMIC DNA]</scope>
    <source>
        <strain evidence="8">ATCC 33386 / NCTC 11300</strain>
    </source>
</reference>